<dbReference type="OrthoDB" id="581516at2"/>
<dbReference type="Pfam" id="PF09557">
    <property type="entry name" value="DUF2382"/>
    <property type="match status" value="1"/>
</dbReference>
<reference evidence="3 4" key="1">
    <citation type="submission" date="2019-06" db="EMBL/GenBank/DDBJ databases">
        <authorList>
            <person name="Srinivasan S."/>
        </authorList>
    </citation>
    <scope>NUCLEOTIDE SEQUENCE [LARGE SCALE GENOMIC DNA]</scope>
    <source>
        <strain evidence="3 4">17J68-5</strain>
    </source>
</reference>
<dbReference type="KEGG" id="hyj:FHG12_10795"/>
<feature type="domain" description="DUF2382" evidence="2">
    <location>
        <begin position="209"/>
        <end position="318"/>
    </location>
</feature>
<dbReference type="InterPro" id="IPR052967">
    <property type="entry name" value="Stress_Response_Assoc"/>
</dbReference>
<accession>A0A5B8A1F8</accession>
<dbReference type="EMBL" id="CP040896">
    <property type="protein sequence ID" value="QDA60565.1"/>
    <property type="molecule type" value="Genomic_DNA"/>
</dbReference>
<feature type="compositionally biased region" description="Low complexity" evidence="1">
    <location>
        <begin position="38"/>
        <end position="49"/>
    </location>
</feature>
<evidence type="ECO:0000313" key="4">
    <source>
        <dbReference type="Proteomes" id="UP000305398"/>
    </source>
</evidence>
<dbReference type="Proteomes" id="UP000305398">
    <property type="component" value="Chromosome"/>
</dbReference>
<sequence length="338" mass="35739">MAHTVVGMFDSAAEAQQAAQQLQAAGFSLDNIDVASQSGNRYGTNSTSGSGSGVGGDASDYRNSSGTAVEGAADAVGRTADRTGNAASNALRPDRDPSDYQNTSGTATEGVADAAGRTGDSISNFFSNLFGGDDNDDTKRYAHVARRAGSIVTVHADSAERAHQAAKIMDDAGAVDVDERAAQYGYQSQGNSLNTTAQAGNAEGGMKAQVIEENLQVGKRVEQTGGARLRSRIVERPVEANVRLREEHVTVQRNPVDRPATDADFAAFKEGDVEITESAERAVVGKEARVVEEVSLGKEVTEREETIRDTVRKTEVDVEKLDGGTTRRTDDPNQNSRV</sequence>
<feature type="region of interest" description="Disordered" evidence="1">
    <location>
        <begin position="38"/>
        <end position="106"/>
    </location>
</feature>
<proteinExistence type="predicted"/>
<dbReference type="AlphaFoldDB" id="A0A5B8A1F8"/>
<protein>
    <submittedName>
        <fullName evidence="3">DUF2382 domain-containing protein</fullName>
    </submittedName>
</protein>
<feature type="compositionally biased region" description="Basic and acidic residues" evidence="1">
    <location>
        <begin position="316"/>
        <end position="331"/>
    </location>
</feature>
<evidence type="ECO:0000259" key="2">
    <source>
        <dbReference type="Pfam" id="PF09557"/>
    </source>
</evidence>
<organism evidence="3 4">
    <name type="scientific">Hymenobacter jejuensis</name>
    <dbReference type="NCBI Taxonomy" id="2502781"/>
    <lineage>
        <taxon>Bacteria</taxon>
        <taxon>Pseudomonadati</taxon>
        <taxon>Bacteroidota</taxon>
        <taxon>Cytophagia</taxon>
        <taxon>Cytophagales</taxon>
        <taxon>Hymenobacteraceae</taxon>
        <taxon>Hymenobacter</taxon>
    </lineage>
</organism>
<gene>
    <name evidence="3" type="ORF">FHG12_10795</name>
</gene>
<keyword evidence="4" id="KW-1185">Reference proteome</keyword>
<dbReference type="PANTHER" id="PTHR38463">
    <property type="entry name" value="STRESS RESPONSE PROTEIN YSNF"/>
    <property type="match status" value="1"/>
</dbReference>
<feature type="region of interest" description="Disordered" evidence="1">
    <location>
        <begin position="316"/>
        <end position="338"/>
    </location>
</feature>
<name>A0A5B8A1F8_9BACT</name>
<dbReference type="RefSeq" id="WP_139515741.1">
    <property type="nucleotide sequence ID" value="NZ_CP040896.1"/>
</dbReference>
<dbReference type="InterPro" id="IPR019060">
    <property type="entry name" value="DUF2382"/>
</dbReference>
<evidence type="ECO:0000313" key="3">
    <source>
        <dbReference type="EMBL" id="QDA60565.1"/>
    </source>
</evidence>
<evidence type="ECO:0000256" key="1">
    <source>
        <dbReference type="SAM" id="MobiDB-lite"/>
    </source>
</evidence>
<dbReference type="PANTHER" id="PTHR38463:SF1">
    <property type="entry name" value="STRESS RESPONSE PROTEIN YSNF"/>
    <property type="match status" value="1"/>
</dbReference>